<dbReference type="EMBL" id="VYYT01000009">
    <property type="protein sequence ID" value="KAK2778727.1"/>
    <property type="molecule type" value="Genomic_DNA"/>
</dbReference>
<comment type="caution">
    <text evidence="2">The sequence shown here is derived from an EMBL/GenBank/DDBJ whole genome shotgun (WGS) entry which is preliminary data.</text>
</comment>
<dbReference type="Pfam" id="PF13302">
    <property type="entry name" value="Acetyltransf_3"/>
    <property type="match status" value="1"/>
</dbReference>
<dbReference type="InterPro" id="IPR000182">
    <property type="entry name" value="GNAT_dom"/>
</dbReference>
<evidence type="ECO:0000313" key="2">
    <source>
        <dbReference type="EMBL" id="KAK2778727.1"/>
    </source>
</evidence>
<gene>
    <name evidence="2" type="ORF">CKAH01_11653</name>
</gene>
<evidence type="ECO:0000313" key="3">
    <source>
        <dbReference type="Proteomes" id="UP001281614"/>
    </source>
</evidence>
<reference evidence="2" key="1">
    <citation type="submission" date="2023-02" db="EMBL/GenBank/DDBJ databases">
        <title>Colletotrichum kahawae CIFC_Que2 genome sequencing and assembly.</title>
        <authorList>
            <person name="Baroncelli R."/>
        </authorList>
    </citation>
    <scope>NUCLEOTIDE SEQUENCE</scope>
    <source>
        <strain evidence="2">CIFC_Que2</strain>
    </source>
</reference>
<dbReference type="InterPro" id="IPR051531">
    <property type="entry name" value="N-acetyltransferase"/>
</dbReference>
<protein>
    <recommendedName>
        <fullName evidence="1">N-acetyltransferase domain-containing protein</fullName>
    </recommendedName>
</protein>
<accession>A0AAE0DC54</accession>
<dbReference type="InterPro" id="IPR016181">
    <property type="entry name" value="Acyl_CoA_acyltransferase"/>
</dbReference>
<dbReference type="PANTHER" id="PTHR43792">
    <property type="entry name" value="GNAT FAMILY, PUTATIVE (AFU_ORTHOLOGUE AFUA_3G00765)-RELATED-RELATED"/>
    <property type="match status" value="1"/>
</dbReference>
<dbReference type="Proteomes" id="UP001281614">
    <property type="component" value="Unassembled WGS sequence"/>
</dbReference>
<name>A0AAE0DC54_COLKA</name>
<evidence type="ECO:0000259" key="1">
    <source>
        <dbReference type="Pfam" id="PF13302"/>
    </source>
</evidence>
<organism evidence="2 3">
    <name type="scientific">Colletotrichum kahawae</name>
    <name type="common">Coffee berry disease fungus</name>
    <dbReference type="NCBI Taxonomy" id="34407"/>
    <lineage>
        <taxon>Eukaryota</taxon>
        <taxon>Fungi</taxon>
        <taxon>Dikarya</taxon>
        <taxon>Ascomycota</taxon>
        <taxon>Pezizomycotina</taxon>
        <taxon>Sordariomycetes</taxon>
        <taxon>Hypocreomycetidae</taxon>
        <taxon>Glomerellales</taxon>
        <taxon>Glomerellaceae</taxon>
        <taxon>Colletotrichum</taxon>
        <taxon>Colletotrichum gloeosporioides species complex</taxon>
    </lineage>
</organism>
<dbReference type="PANTHER" id="PTHR43792:SF1">
    <property type="entry name" value="N-ACETYLTRANSFERASE DOMAIN-CONTAINING PROTEIN"/>
    <property type="match status" value="1"/>
</dbReference>
<sequence length="236" mass="26228">MAKYLLKQGSLPLWAGRVLAVYFIRSTGVSVPLSVLPDFQLASENTSKDDDYENGRFSVHHTTASHHPHNPASTPPGREGGGFRGCAWDACRRGGDAVHVSVETEVVAERSRSVERIRMMMRTGMFSFAIFYIFARESWGRGYATEALKTFLEEYWGRFPGGLKTEAGSGLMGETKVGEMEEEEEGRHFLEAHVHDGNVGSVNVLQKCGFEVVREGKTMAHGVEVGTQIYQLNRPR</sequence>
<proteinExistence type="predicted"/>
<feature type="domain" description="N-acetyltransferase" evidence="1">
    <location>
        <begin position="128"/>
        <end position="211"/>
    </location>
</feature>
<keyword evidence="3" id="KW-1185">Reference proteome</keyword>
<dbReference type="GO" id="GO:0016747">
    <property type="term" value="F:acyltransferase activity, transferring groups other than amino-acyl groups"/>
    <property type="evidence" value="ECO:0007669"/>
    <property type="project" value="InterPro"/>
</dbReference>
<dbReference type="SUPFAM" id="SSF55729">
    <property type="entry name" value="Acyl-CoA N-acyltransferases (Nat)"/>
    <property type="match status" value="1"/>
</dbReference>
<dbReference type="Gene3D" id="3.40.630.30">
    <property type="match status" value="1"/>
</dbReference>
<dbReference type="AlphaFoldDB" id="A0AAE0DC54"/>